<reference evidence="1" key="1">
    <citation type="submission" date="2020-01" db="EMBL/GenBank/DDBJ databases">
        <authorList>
            <person name="Rat A."/>
        </authorList>
    </citation>
    <scope>NUCLEOTIDE SEQUENCE</scope>
    <source>
        <strain evidence="1">LMG 28251</strain>
    </source>
</reference>
<protein>
    <submittedName>
        <fullName evidence="1">Uncharacterized protein</fullName>
    </submittedName>
</protein>
<dbReference type="RefSeq" id="WP_211874945.1">
    <property type="nucleotide sequence ID" value="NZ_JAAEDH010000015.1"/>
</dbReference>
<comment type="caution">
    <text evidence="1">The sequence shown here is derived from an EMBL/GenBank/DDBJ whole genome shotgun (WGS) entry which is preliminary data.</text>
</comment>
<reference evidence="1" key="2">
    <citation type="journal article" date="2021" name="Syst. Appl. Microbiol.">
        <title>Roseomonas hellenica sp. nov., isolated from roots of wild-growing Alkanna tinctoria.</title>
        <authorList>
            <person name="Rat A."/>
            <person name="Naranjo H.D."/>
            <person name="Lebbe L."/>
            <person name="Cnockaert M."/>
            <person name="Krigas N."/>
            <person name="Grigoriadou K."/>
            <person name="Maloupa E."/>
            <person name="Willems A."/>
        </authorList>
    </citation>
    <scope>NUCLEOTIDE SEQUENCE</scope>
    <source>
        <strain evidence="1">LMG 28251</strain>
    </source>
</reference>
<dbReference type="AlphaFoldDB" id="A0AAF1KN08"/>
<evidence type="ECO:0000313" key="2">
    <source>
        <dbReference type="Proteomes" id="UP001196068"/>
    </source>
</evidence>
<accession>A0AAF1KN08</accession>
<proteinExistence type="predicted"/>
<name>A0AAF1KN08_9PROT</name>
<evidence type="ECO:0000313" key="1">
    <source>
        <dbReference type="EMBL" id="MBR0656099.1"/>
    </source>
</evidence>
<dbReference type="EMBL" id="JAAEDH010000015">
    <property type="protein sequence ID" value="MBR0656099.1"/>
    <property type="molecule type" value="Genomic_DNA"/>
</dbReference>
<gene>
    <name evidence="1" type="ORF">GXW79_13530</name>
</gene>
<dbReference type="Proteomes" id="UP001196068">
    <property type="component" value="Unassembled WGS sequence"/>
</dbReference>
<keyword evidence="2" id="KW-1185">Reference proteome</keyword>
<organism evidence="1 2">
    <name type="scientific">Plastoroseomonas arctica</name>
    <dbReference type="NCBI Taxonomy" id="1509237"/>
    <lineage>
        <taxon>Bacteria</taxon>
        <taxon>Pseudomonadati</taxon>
        <taxon>Pseudomonadota</taxon>
        <taxon>Alphaproteobacteria</taxon>
        <taxon>Acetobacterales</taxon>
        <taxon>Acetobacteraceae</taxon>
        <taxon>Plastoroseomonas</taxon>
    </lineage>
</organism>
<sequence length="136" mass="14907">MAFAIKADIDDPRAKTFSFAAHKTMYGGKRIATGETVFVFASESAGGEGLRARGVVTAAEAIAKTPGVDRQMPRVNLSIRCTGIAKRRLGRREVKVFDQWQDGKPETEINFKLFRQATNKVVGISEAAAAYLEDHF</sequence>